<name>A0A1M5XMU5_9FIRM</name>
<feature type="domain" description="PAS" evidence="8">
    <location>
        <begin position="125"/>
        <end position="178"/>
    </location>
</feature>
<dbReference type="Pfam" id="PF25601">
    <property type="entry name" value="AAA_lid_14"/>
    <property type="match status" value="1"/>
</dbReference>
<evidence type="ECO:0000256" key="1">
    <source>
        <dbReference type="ARBA" id="ARBA00022741"/>
    </source>
</evidence>
<dbReference type="PROSITE" id="PS50045">
    <property type="entry name" value="SIGMA54_INTERACT_4"/>
    <property type="match status" value="1"/>
</dbReference>
<dbReference type="EMBL" id="FQXJ01000006">
    <property type="protein sequence ID" value="SHI01157.1"/>
    <property type="molecule type" value="Genomic_DNA"/>
</dbReference>
<dbReference type="InterPro" id="IPR013767">
    <property type="entry name" value="PAS_fold"/>
</dbReference>
<gene>
    <name evidence="10" type="ORF">SAMN02746098_02124</name>
</gene>
<evidence type="ECO:0000259" key="9">
    <source>
        <dbReference type="PROSITE" id="PS51371"/>
    </source>
</evidence>
<dbReference type="PANTHER" id="PTHR32071">
    <property type="entry name" value="TRANSCRIPTIONAL REGULATORY PROTEIN"/>
    <property type="match status" value="1"/>
</dbReference>
<dbReference type="Gene3D" id="1.10.8.60">
    <property type="match status" value="1"/>
</dbReference>
<dbReference type="Pfam" id="PF00571">
    <property type="entry name" value="CBS"/>
    <property type="match status" value="1"/>
</dbReference>
<evidence type="ECO:0000313" key="10">
    <source>
        <dbReference type="EMBL" id="SHI01157.1"/>
    </source>
</evidence>
<evidence type="ECO:0000259" key="8">
    <source>
        <dbReference type="PROSITE" id="PS50112"/>
    </source>
</evidence>
<evidence type="ECO:0000256" key="4">
    <source>
        <dbReference type="ARBA" id="ARBA00029500"/>
    </source>
</evidence>
<dbReference type="InterPro" id="IPR009057">
    <property type="entry name" value="Homeodomain-like_sf"/>
</dbReference>
<evidence type="ECO:0000256" key="5">
    <source>
        <dbReference type="PROSITE-ProRule" id="PRU00703"/>
    </source>
</evidence>
<protein>
    <recommendedName>
        <fullName evidence="4">HTH-type transcriptional regulatory protein TyrR</fullName>
    </recommendedName>
</protein>
<reference evidence="11" key="1">
    <citation type="submission" date="2016-11" db="EMBL/GenBank/DDBJ databases">
        <authorList>
            <person name="Varghese N."/>
            <person name="Submissions S."/>
        </authorList>
    </citation>
    <scope>NUCLEOTIDE SEQUENCE [LARGE SCALE GENOMIC DNA]</scope>
    <source>
        <strain evidence="11">DSM 15449</strain>
    </source>
</reference>
<sequence>MLRVGQVMSRLSICLYKYHTIGDAMTIMMEKEVAGLPFLNEQGYLLGMVTKNQILEKGIENYVAENKAADYLTNRFLPLNEETSLEDVWNLPFDIYPVLNNLEEIIGVVSKYSLLQAYFQEVRSRSQELEAVFNSAHNGILSINKQGIITSLNPAAEKPTRTTKEEAVGRFLNDVIIPTGLLEVVRNGIPEYGAKFQVGRRLYISNRTPILKDGEVVGAVGVFQDVSEIEKVLQELQSVKQLNEELQTIISSSYDGLIICDGQGDILRCNPAVGRILEASWEELVGRPFKELVDKGIFQKNIIHLVKKQGGFVSILERPFAKHSLVITGNPVFSEEGEIVKIVINIRDMSELEFLREALEESKQLSEKYQSQIAQMRNHQEAGAELRSCSVIMNNVLDLAFRVSQVDSPVVLVGEQGVGKEEIAKSIHIQSKRSKGPFYKINCSSLPENLLEIELFGQEISNSRNIAKPGVLELANHGSVYLEDIDKMPLNIQGRLVRVLRDKTLQETDEKAAISIDTRILAGTNRPLKELVEKERFHSDLFYTLNIVPIKVPALRERKEDLIPLVLFNLEKNNKRHGFEKIFSPEAVQLLLDYPWLGNIREMANLIERLVVTSKEKVISGREVDGVLYEMEQTPLKTITVTGVVPLKEAIDDLEQQLVTLAMKLHGTTVKAAEALGVNQSTVVRKLQKSKHNTGG</sequence>
<dbReference type="OrthoDB" id="9803970at2"/>
<dbReference type="GO" id="GO:0005524">
    <property type="term" value="F:ATP binding"/>
    <property type="evidence" value="ECO:0007669"/>
    <property type="project" value="UniProtKB-KW"/>
</dbReference>
<keyword evidence="1" id="KW-0547">Nucleotide-binding</keyword>
<dbReference type="GO" id="GO:0003677">
    <property type="term" value="F:DNA binding"/>
    <property type="evidence" value="ECO:0007669"/>
    <property type="project" value="UniProtKB-KW"/>
</dbReference>
<keyword evidence="11" id="KW-1185">Reference proteome</keyword>
<feature type="domain" description="Sigma-54 factor interaction" evidence="7">
    <location>
        <begin position="386"/>
        <end position="612"/>
    </location>
</feature>
<organism evidence="10 11">
    <name type="scientific">Desulfosporosinus lacus DSM 15449</name>
    <dbReference type="NCBI Taxonomy" id="1121420"/>
    <lineage>
        <taxon>Bacteria</taxon>
        <taxon>Bacillati</taxon>
        <taxon>Bacillota</taxon>
        <taxon>Clostridia</taxon>
        <taxon>Eubacteriales</taxon>
        <taxon>Desulfitobacteriaceae</taxon>
        <taxon>Desulfosporosinus</taxon>
    </lineage>
</organism>
<dbReference type="STRING" id="1121420.SAMN02746098_02124"/>
<feature type="coiled-coil region" evidence="6">
    <location>
        <begin position="352"/>
        <end position="382"/>
    </location>
</feature>
<dbReference type="SMART" id="SM00091">
    <property type="entry name" value="PAS"/>
    <property type="match status" value="2"/>
</dbReference>
<dbReference type="Gene3D" id="1.10.10.60">
    <property type="entry name" value="Homeodomain-like"/>
    <property type="match status" value="1"/>
</dbReference>
<dbReference type="CDD" id="cd02205">
    <property type="entry name" value="CBS_pair_SF"/>
    <property type="match status" value="1"/>
</dbReference>
<dbReference type="InterPro" id="IPR000644">
    <property type="entry name" value="CBS_dom"/>
</dbReference>
<dbReference type="InterPro" id="IPR003593">
    <property type="entry name" value="AAA+_ATPase"/>
</dbReference>
<feature type="domain" description="PAS" evidence="8">
    <location>
        <begin position="242"/>
        <end position="287"/>
    </location>
</feature>
<dbReference type="InterPro" id="IPR035965">
    <property type="entry name" value="PAS-like_dom_sf"/>
</dbReference>
<keyword evidence="3" id="KW-0067">ATP-binding</keyword>
<evidence type="ECO:0000259" key="7">
    <source>
        <dbReference type="PROSITE" id="PS50045"/>
    </source>
</evidence>
<dbReference type="InterPro" id="IPR030828">
    <property type="entry name" value="HTH_TyrR"/>
</dbReference>
<dbReference type="Pfam" id="PF00989">
    <property type="entry name" value="PAS"/>
    <property type="match status" value="2"/>
</dbReference>
<dbReference type="Pfam" id="PF18024">
    <property type="entry name" value="HTH_50"/>
    <property type="match status" value="1"/>
</dbReference>
<dbReference type="Gene3D" id="3.10.580.10">
    <property type="entry name" value="CBS-domain"/>
    <property type="match status" value="1"/>
</dbReference>
<proteinExistence type="predicted"/>
<dbReference type="InterPro" id="IPR002078">
    <property type="entry name" value="Sigma_54_int"/>
</dbReference>
<dbReference type="SUPFAM" id="SSF54631">
    <property type="entry name" value="CBS-domain pair"/>
    <property type="match status" value="1"/>
</dbReference>
<keyword evidence="6" id="KW-0175">Coiled coil</keyword>
<evidence type="ECO:0000256" key="3">
    <source>
        <dbReference type="ARBA" id="ARBA00022840"/>
    </source>
</evidence>
<dbReference type="InterPro" id="IPR000014">
    <property type="entry name" value="PAS"/>
</dbReference>
<evidence type="ECO:0000313" key="11">
    <source>
        <dbReference type="Proteomes" id="UP000183954"/>
    </source>
</evidence>
<dbReference type="GO" id="GO:0006355">
    <property type="term" value="P:regulation of DNA-templated transcription"/>
    <property type="evidence" value="ECO:0007669"/>
    <property type="project" value="InterPro"/>
</dbReference>
<feature type="domain" description="CBS" evidence="9">
    <location>
        <begin position="8"/>
        <end position="65"/>
    </location>
</feature>
<dbReference type="InterPro" id="IPR027417">
    <property type="entry name" value="P-loop_NTPase"/>
</dbReference>
<dbReference type="SUPFAM" id="SSF55785">
    <property type="entry name" value="PYP-like sensor domain (PAS domain)"/>
    <property type="match status" value="2"/>
</dbReference>
<dbReference type="CDD" id="cd00009">
    <property type="entry name" value="AAA"/>
    <property type="match status" value="1"/>
</dbReference>
<dbReference type="InterPro" id="IPR058031">
    <property type="entry name" value="AAA_lid_NorR"/>
</dbReference>
<dbReference type="AlphaFoldDB" id="A0A1M5XMU5"/>
<keyword evidence="5" id="KW-0129">CBS domain</keyword>
<dbReference type="PROSITE" id="PS50112">
    <property type="entry name" value="PAS"/>
    <property type="match status" value="2"/>
</dbReference>
<accession>A0A1M5XMU5</accession>
<dbReference type="SUPFAM" id="SSF46689">
    <property type="entry name" value="Homeodomain-like"/>
    <property type="match status" value="1"/>
</dbReference>
<dbReference type="Proteomes" id="UP000183954">
    <property type="component" value="Unassembled WGS sequence"/>
</dbReference>
<dbReference type="Pfam" id="PF00158">
    <property type="entry name" value="Sigma54_activat"/>
    <property type="match status" value="1"/>
</dbReference>
<dbReference type="NCBIfam" id="TIGR00229">
    <property type="entry name" value="sensory_box"/>
    <property type="match status" value="2"/>
</dbReference>
<evidence type="ECO:0000256" key="2">
    <source>
        <dbReference type="ARBA" id="ARBA00022797"/>
    </source>
</evidence>
<evidence type="ECO:0000256" key="6">
    <source>
        <dbReference type="SAM" id="Coils"/>
    </source>
</evidence>
<dbReference type="CDD" id="cd00130">
    <property type="entry name" value="PAS"/>
    <property type="match status" value="2"/>
</dbReference>
<dbReference type="SMART" id="SM00382">
    <property type="entry name" value="AAA"/>
    <property type="match status" value="1"/>
</dbReference>
<dbReference type="Gene3D" id="3.40.50.300">
    <property type="entry name" value="P-loop containing nucleotide triphosphate hydrolases"/>
    <property type="match status" value="1"/>
</dbReference>
<dbReference type="InterPro" id="IPR046342">
    <property type="entry name" value="CBS_dom_sf"/>
</dbReference>
<keyword evidence="2" id="KW-0058">Aromatic hydrocarbons catabolism</keyword>
<dbReference type="PROSITE" id="PS51371">
    <property type="entry name" value="CBS"/>
    <property type="match status" value="1"/>
</dbReference>
<dbReference type="SUPFAM" id="SSF52540">
    <property type="entry name" value="P-loop containing nucleoside triphosphate hydrolases"/>
    <property type="match status" value="1"/>
</dbReference>
<dbReference type="Gene3D" id="3.30.450.20">
    <property type="entry name" value="PAS domain"/>
    <property type="match status" value="2"/>
</dbReference>